<name>A0ABV7CS38_9BACI</name>
<feature type="compositionally biased region" description="Polar residues" evidence="1">
    <location>
        <begin position="65"/>
        <end position="76"/>
    </location>
</feature>
<comment type="caution">
    <text evidence="2">The sequence shown here is derived from an EMBL/GenBank/DDBJ whole genome shotgun (WGS) entry which is preliminary data.</text>
</comment>
<dbReference type="EMBL" id="JBHRSA010000008">
    <property type="protein sequence ID" value="MFC3039277.1"/>
    <property type="molecule type" value="Genomic_DNA"/>
</dbReference>
<dbReference type="InterPro" id="IPR019076">
    <property type="entry name" value="Spore_lipoprot_YhcN/YlaJ-like"/>
</dbReference>
<organism evidence="2 3">
    <name type="scientific">Virgibacillus xinjiangensis</name>
    <dbReference type="NCBI Taxonomy" id="393090"/>
    <lineage>
        <taxon>Bacteria</taxon>
        <taxon>Bacillati</taxon>
        <taxon>Bacillota</taxon>
        <taxon>Bacilli</taxon>
        <taxon>Bacillales</taxon>
        <taxon>Bacillaceae</taxon>
        <taxon>Virgibacillus</taxon>
    </lineage>
</organism>
<sequence>MKKLIVSSVVLYIGLLSGCAGDPAENENAEGVESQPIRYDAQGENSQKMENEESIGKEGPKGYPQQYQDRANSSEYENGYSDPYTDEETKRIAEKLKELEGIVGAQVETTDDRLFIALQLKEHTDPDKPGQIEEQVRSMVPETGKQVIIFTDRAHWDRMKSLDSRGTSGEDTNDLFDEYEFPQED</sequence>
<feature type="region of interest" description="Disordered" evidence="1">
    <location>
        <begin position="21"/>
        <end position="85"/>
    </location>
</feature>
<dbReference type="RefSeq" id="WP_390268390.1">
    <property type="nucleotide sequence ID" value="NZ_JBHRSA010000008.1"/>
</dbReference>
<dbReference type="Proteomes" id="UP001595279">
    <property type="component" value="Unassembled WGS sequence"/>
</dbReference>
<dbReference type="PROSITE" id="PS51257">
    <property type="entry name" value="PROKAR_LIPOPROTEIN"/>
    <property type="match status" value="1"/>
</dbReference>
<proteinExistence type="predicted"/>
<gene>
    <name evidence="2" type="ORF">ACFOGI_03315</name>
</gene>
<evidence type="ECO:0000256" key="1">
    <source>
        <dbReference type="SAM" id="MobiDB-lite"/>
    </source>
</evidence>
<reference evidence="3" key="1">
    <citation type="journal article" date="2019" name="Int. J. Syst. Evol. Microbiol.">
        <title>The Global Catalogue of Microorganisms (GCM) 10K type strain sequencing project: providing services to taxonomists for standard genome sequencing and annotation.</title>
        <authorList>
            <consortium name="The Broad Institute Genomics Platform"/>
            <consortium name="The Broad Institute Genome Sequencing Center for Infectious Disease"/>
            <person name="Wu L."/>
            <person name="Ma J."/>
        </authorList>
    </citation>
    <scope>NUCLEOTIDE SEQUENCE [LARGE SCALE GENOMIC DNA]</scope>
    <source>
        <strain evidence="3">KCTC 13128</strain>
    </source>
</reference>
<keyword evidence="3" id="KW-1185">Reference proteome</keyword>
<dbReference type="Pfam" id="PF09580">
    <property type="entry name" value="Spore_YhcN_YlaJ"/>
    <property type="match status" value="1"/>
</dbReference>
<accession>A0ABV7CS38</accession>
<evidence type="ECO:0000313" key="3">
    <source>
        <dbReference type="Proteomes" id="UP001595279"/>
    </source>
</evidence>
<feature type="region of interest" description="Disordered" evidence="1">
    <location>
        <begin position="161"/>
        <end position="185"/>
    </location>
</feature>
<feature type="compositionally biased region" description="Acidic residues" evidence="1">
    <location>
        <begin position="171"/>
        <end position="185"/>
    </location>
</feature>
<protein>
    <submittedName>
        <fullName evidence="2">YhcN/YlaJ family sporulation lipoprotein</fullName>
    </submittedName>
</protein>
<evidence type="ECO:0000313" key="2">
    <source>
        <dbReference type="EMBL" id="MFC3039277.1"/>
    </source>
</evidence>
<feature type="compositionally biased region" description="Basic and acidic residues" evidence="1">
    <location>
        <begin position="47"/>
        <end position="60"/>
    </location>
</feature>
<keyword evidence="2" id="KW-0449">Lipoprotein</keyword>